<name>A0A316GDA5_9RHOB</name>
<dbReference type="OrthoDB" id="9784009at2"/>
<dbReference type="AlphaFoldDB" id="A0A316GDA5"/>
<evidence type="ECO:0000256" key="1">
    <source>
        <dbReference type="ARBA" id="ARBA00022723"/>
    </source>
</evidence>
<dbReference type="InterPro" id="IPR051682">
    <property type="entry name" value="Mito_Persulfide_Diox"/>
</dbReference>
<comment type="caution">
    <text evidence="3">The sequence shown here is derived from an EMBL/GenBank/DDBJ whole genome shotgun (WGS) entry which is preliminary data.</text>
</comment>
<organism evidence="3 4">
    <name type="scientific">Silicimonas algicola</name>
    <dbReference type="NCBI Taxonomy" id="1826607"/>
    <lineage>
        <taxon>Bacteria</taxon>
        <taxon>Pseudomonadati</taxon>
        <taxon>Pseudomonadota</taxon>
        <taxon>Alphaproteobacteria</taxon>
        <taxon>Rhodobacterales</taxon>
        <taxon>Paracoccaceae</taxon>
    </lineage>
</organism>
<evidence type="ECO:0000313" key="4">
    <source>
        <dbReference type="Proteomes" id="UP000245390"/>
    </source>
</evidence>
<dbReference type="GO" id="GO:0006749">
    <property type="term" value="P:glutathione metabolic process"/>
    <property type="evidence" value="ECO:0007669"/>
    <property type="project" value="InterPro"/>
</dbReference>
<evidence type="ECO:0000259" key="2">
    <source>
        <dbReference type="SMART" id="SM00849"/>
    </source>
</evidence>
<dbReference type="EMBL" id="QGGV01000001">
    <property type="protein sequence ID" value="PWK58692.1"/>
    <property type="molecule type" value="Genomic_DNA"/>
</dbReference>
<dbReference type="GO" id="GO:0070813">
    <property type="term" value="P:hydrogen sulfide metabolic process"/>
    <property type="evidence" value="ECO:0007669"/>
    <property type="project" value="TreeGrafter"/>
</dbReference>
<dbReference type="Pfam" id="PF00753">
    <property type="entry name" value="Lactamase_B"/>
    <property type="match status" value="1"/>
</dbReference>
<evidence type="ECO:0000313" key="3">
    <source>
        <dbReference type="EMBL" id="PWK58692.1"/>
    </source>
</evidence>
<dbReference type="Gene3D" id="3.60.15.10">
    <property type="entry name" value="Ribonuclease Z/Hydroxyacylglutathione hydrolase-like"/>
    <property type="match status" value="1"/>
</dbReference>
<dbReference type="KEGG" id="salo:EF888_03970"/>
<dbReference type="GO" id="GO:0016787">
    <property type="term" value="F:hydrolase activity"/>
    <property type="evidence" value="ECO:0007669"/>
    <property type="project" value="UniProtKB-KW"/>
</dbReference>
<dbReference type="Proteomes" id="UP000245390">
    <property type="component" value="Unassembled WGS sequence"/>
</dbReference>
<dbReference type="SUPFAM" id="SSF56281">
    <property type="entry name" value="Metallo-hydrolase/oxidoreductase"/>
    <property type="match status" value="1"/>
</dbReference>
<feature type="domain" description="Metallo-beta-lactamase" evidence="2">
    <location>
        <begin position="26"/>
        <end position="216"/>
    </location>
</feature>
<dbReference type="SMART" id="SM00849">
    <property type="entry name" value="Lactamase_B"/>
    <property type="match status" value="1"/>
</dbReference>
<protein>
    <submittedName>
        <fullName evidence="3">Glyoxylase-like metal-dependent hydrolase (Beta-lactamase superfamily II)</fullName>
    </submittedName>
</protein>
<dbReference type="GO" id="GO:0046872">
    <property type="term" value="F:metal ion binding"/>
    <property type="evidence" value="ECO:0007669"/>
    <property type="project" value="UniProtKB-KW"/>
</dbReference>
<accession>A0A316GDA5</accession>
<keyword evidence="1" id="KW-0479">Metal-binding</keyword>
<proteinExistence type="predicted"/>
<dbReference type="PANTHER" id="PTHR43084:SF1">
    <property type="entry name" value="PERSULFIDE DIOXYGENASE ETHE1, MITOCHONDRIAL"/>
    <property type="match status" value="1"/>
</dbReference>
<dbReference type="InterPro" id="IPR044528">
    <property type="entry name" value="POD-like_MBL-fold"/>
</dbReference>
<dbReference type="InterPro" id="IPR036866">
    <property type="entry name" value="RibonucZ/Hydroxyglut_hydro"/>
</dbReference>
<keyword evidence="4" id="KW-1185">Reference proteome</keyword>
<dbReference type="RefSeq" id="WP_109757550.1">
    <property type="nucleotide sequence ID" value="NZ_CP034588.1"/>
</dbReference>
<keyword evidence="3" id="KW-0378">Hydrolase</keyword>
<dbReference type="CDD" id="cd07724">
    <property type="entry name" value="POD-like_MBL-fold"/>
    <property type="match status" value="1"/>
</dbReference>
<gene>
    <name evidence="3" type="ORF">C8D95_101507</name>
</gene>
<sequence length="298" mass="32604">MPPSRTNSSAGPGSPDVFGFYDEDTGSVQYLVACPATRKAATIDVVQGFDPRSAATDVDAARHILRFAESEGLEIEWVLDTHPHADHAMASAWLAAETGAPNAIGEKVVEIARLWRDLYNLPDAFDPTRDFARLFADGDTFAIGTLPVRVMLSPGHTLGSITYVVGDDAAFVHDTLMQPDVGTTRADFPGGSAEDLWDSLQKILALPDETRLFVGHDYGTGDRAPQWEATVREHRRHNAHIGGGVTKSEFIETRQARDRTLPLPDRMLHVLQMNLRAGKAPPAEGDGHSYLRIPLNRF</sequence>
<reference evidence="3 4" key="1">
    <citation type="submission" date="2018-05" db="EMBL/GenBank/DDBJ databases">
        <title>Genomic Encyclopedia of Type Strains, Phase IV (KMG-IV): sequencing the most valuable type-strain genomes for metagenomic binning, comparative biology and taxonomic classification.</title>
        <authorList>
            <person name="Goeker M."/>
        </authorList>
    </citation>
    <scope>NUCLEOTIDE SEQUENCE [LARGE SCALE GENOMIC DNA]</scope>
    <source>
        <strain evidence="3 4">DSM 103371</strain>
    </source>
</reference>
<dbReference type="PANTHER" id="PTHR43084">
    <property type="entry name" value="PERSULFIDE DIOXYGENASE ETHE1"/>
    <property type="match status" value="1"/>
</dbReference>
<dbReference type="GO" id="GO:0050313">
    <property type="term" value="F:sulfur dioxygenase activity"/>
    <property type="evidence" value="ECO:0007669"/>
    <property type="project" value="InterPro"/>
</dbReference>
<dbReference type="InterPro" id="IPR001279">
    <property type="entry name" value="Metallo-B-lactamas"/>
</dbReference>